<accession>A0A0N1H827</accession>
<dbReference type="AlphaFoldDB" id="A0A0N1H827"/>
<protein>
    <submittedName>
        <fullName evidence="2">Uncharacterized protein</fullName>
    </submittedName>
</protein>
<dbReference type="EMBL" id="LFJN01000006">
    <property type="protein sequence ID" value="KPI42935.1"/>
    <property type="molecule type" value="Genomic_DNA"/>
</dbReference>
<dbReference type="OrthoDB" id="4851849at2759"/>
<sequence length="576" mass="64334">MNQRLLNTACPEESIWSPLGENTFRQVAVELALATGECPWDADIGLIPLNGKQQADLLPESVLPLNQKLYRSLYKLPYTIEARLASDCAFIAANQEAVFSVTAVCIEQSLDSDGHLTGLTLRFAANEGINDELKGSMQSILQALSCSAITRDQAVDVVFAQIVSLNRSRVLQRVRKAVGHPPIFREKGRTRTNPDDRLLRAFQRMQKSKLTSAGHRLIERGLEVNASLLAFLKDITIEDTQHGTDDVLHRLQDISRNCYEVTTDKGRTPFKELLVESGLNAHLWLKSKYVGEVDKIGAYWRIANSLVEIFQWLHSQREPGLGPLSLAMEVVQPYVSVTREPSIQGRPMRVYVHAEIQLLCHYLEMERQSDVAGSRGPRSGHTTNLPPRVVGASKSACFLCFLCLKSHGGLIPPPTHGRLYDQWTIPDLAEYAPQQVQALRQTIARMSDAMMRIRAEYSLKRQRDHPMTSRVDIDRLSVFPLHDEEASTLEAGADRNLTNDNGSMVDETQHQTAVKASSRQNDDKLSSPAEESTGHSVKCGFRHLSALLHSIRTALGRMTARKSPRREDNLHEVAAT</sequence>
<dbReference type="Proteomes" id="UP000038010">
    <property type="component" value="Unassembled WGS sequence"/>
</dbReference>
<dbReference type="VEuPathDB" id="FungiDB:AB675_2074"/>
<feature type="compositionally biased region" description="Polar residues" evidence="1">
    <location>
        <begin position="510"/>
        <end position="519"/>
    </location>
</feature>
<dbReference type="InterPro" id="IPR027796">
    <property type="entry name" value="OTT_1508_deam-like"/>
</dbReference>
<evidence type="ECO:0000313" key="3">
    <source>
        <dbReference type="Proteomes" id="UP000038010"/>
    </source>
</evidence>
<dbReference type="Pfam" id="PF14441">
    <property type="entry name" value="OTT_1508_deam"/>
    <property type="match status" value="1"/>
</dbReference>
<proteinExistence type="predicted"/>
<name>A0A0N1H827_9EURO</name>
<reference evidence="2 3" key="1">
    <citation type="submission" date="2015-06" db="EMBL/GenBank/DDBJ databases">
        <title>Draft genome of the ant-associated black yeast Phialophora attae CBS 131958.</title>
        <authorList>
            <person name="Moreno L.F."/>
            <person name="Stielow B.J."/>
            <person name="de Hoog S."/>
            <person name="Vicente V.A."/>
            <person name="Weiss V.A."/>
            <person name="de Vries M."/>
            <person name="Cruz L.M."/>
            <person name="Souza E.M."/>
        </authorList>
    </citation>
    <scope>NUCLEOTIDE SEQUENCE [LARGE SCALE GENOMIC DNA]</scope>
    <source>
        <strain evidence="2 3">CBS 131958</strain>
    </source>
</reference>
<evidence type="ECO:0000313" key="2">
    <source>
        <dbReference type="EMBL" id="KPI42935.1"/>
    </source>
</evidence>
<feature type="region of interest" description="Disordered" evidence="1">
    <location>
        <begin position="489"/>
        <end position="537"/>
    </location>
</feature>
<organism evidence="2 3">
    <name type="scientific">Cyphellophora attinorum</name>
    <dbReference type="NCBI Taxonomy" id="1664694"/>
    <lineage>
        <taxon>Eukaryota</taxon>
        <taxon>Fungi</taxon>
        <taxon>Dikarya</taxon>
        <taxon>Ascomycota</taxon>
        <taxon>Pezizomycotina</taxon>
        <taxon>Eurotiomycetes</taxon>
        <taxon>Chaetothyriomycetidae</taxon>
        <taxon>Chaetothyriales</taxon>
        <taxon>Cyphellophoraceae</taxon>
        <taxon>Cyphellophora</taxon>
    </lineage>
</organism>
<evidence type="ECO:0000256" key="1">
    <source>
        <dbReference type="SAM" id="MobiDB-lite"/>
    </source>
</evidence>
<comment type="caution">
    <text evidence="2">The sequence shown here is derived from an EMBL/GenBank/DDBJ whole genome shotgun (WGS) entry which is preliminary data.</text>
</comment>
<dbReference type="GeneID" id="28733895"/>
<dbReference type="RefSeq" id="XP_018002898.1">
    <property type="nucleotide sequence ID" value="XM_018142015.1"/>
</dbReference>
<keyword evidence="3" id="KW-1185">Reference proteome</keyword>
<gene>
    <name evidence="2" type="ORF">AB675_2074</name>
</gene>